<keyword evidence="3" id="KW-1185">Reference proteome</keyword>
<dbReference type="Proteomes" id="UP000298138">
    <property type="component" value="Unassembled WGS sequence"/>
</dbReference>
<evidence type="ECO:0000313" key="2">
    <source>
        <dbReference type="EMBL" id="TGZ78490.1"/>
    </source>
</evidence>
<feature type="region of interest" description="Disordered" evidence="1">
    <location>
        <begin position="1"/>
        <end position="25"/>
    </location>
</feature>
<reference evidence="2 3" key="1">
    <citation type="submission" date="2019-04" db="EMBL/GenBank/DDBJ databases">
        <title>Comparative genomics and transcriptomics to analyze fruiting body development in filamentous ascomycetes.</title>
        <authorList>
            <consortium name="DOE Joint Genome Institute"/>
            <person name="Lutkenhaus R."/>
            <person name="Traeger S."/>
            <person name="Breuer J."/>
            <person name="Kuo A."/>
            <person name="Lipzen A."/>
            <person name="Pangilinan J."/>
            <person name="Dilworth D."/>
            <person name="Sandor L."/>
            <person name="Poggeler S."/>
            <person name="Barry K."/>
            <person name="Grigoriev I.V."/>
            <person name="Nowrousian M."/>
        </authorList>
    </citation>
    <scope>NUCLEOTIDE SEQUENCE [LARGE SCALE GENOMIC DNA]</scope>
    <source>
        <strain evidence="2 3">CBS 389.68</strain>
    </source>
</reference>
<name>A0A4S2MN15_9PEZI</name>
<evidence type="ECO:0000313" key="3">
    <source>
        <dbReference type="Proteomes" id="UP000298138"/>
    </source>
</evidence>
<sequence>MQTKNTDTIEDGESPPTPSCRHSIHHQSSLQTMRFTTHCCRCKFSSRVPENHLMPFLPPQHSLICGNRSCKHRICDCCVEDVQHLYVSCWSCEREVLVDEVIECGSITTPNMGDGEGEVVVVRCRRCQEKMEWAVCGRRWRSVYSTLGEVMGNTQSGLAKMVKRRGLEMGVYVRWVGEKEAWRAWR</sequence>
<dbReference type="AlphaFoldDB" id="A0A4S2MN15"/>
<accession>A0A4S2MN15</accession>
<dbReference type="InParanoid" id="A0A4S2MN15"/>
<organism evidence="2 3">
    <name type="scientific">Ascodesmis nigricans</name>
    <dbReference type="NCBI Taxonomy" id="341454"/>
    <lineage>
        <taxon>Eukaryota</taxon>
        <taxon>Fungi</taxon>
        <taxon>Dikarya</taxon>
        <taxon>Ascomycota</taxon>
        <taxon>Pezizomycotina</taxon>
        <taxon>Pezizomycetes</taxon>
        <taxon>Pezizales</taxon>
        <taxon>Ascodesmidaceae</taxon>
        <taxon>Ascodesmis</taxon>
    </lineage>
</organism>
<gene>
    <name evidence="2" type="ORF">EX30DRAFT_158353</name>
</gene>
<evidence type="ECO:0000256" key="1">
    <source>
        <dbReference type="SAM" id="MobiDB-lite"/>
    </source>
</evidence>
<protein>
    <submittedName>
        <fullName evidence="2">Uncharacterized protein</fullName>
    </submittedName>
</protein>
<dbReference type="EMBL" id="ML220141">
    <property type="protein sequence ID" value="TGZ78490.1"/>
    <property type="molecule type" value="Genomic_DNA"/>
</dbReference>
<proteinExistence type="predicted"/>